<feature type="non-terminal residue" evidence="2">
    <location>
        <position position="407"/>
    </location>
</feature>
<keyword evidence="3" id="KW-1185">Reference proteome</keyword>
<feature type="compositionally biased region" description="Polar residues" evidence="1">
    <location>
        <begin position="106"/>
        <end position="120"/>
    </location>
</feature>
<evidence type="ECO:0000313" key="2">
    <source>
        <dbReference type="EMBL" id="KNC71571.1"/>
    </source>
</evidence>
<feature type="compositionally biased region" description="Basic and acidic residues" evidence="1">
    <location>
        <begin position="286"/>
        <end position="297"/>
    </location>
</feature>
<dbReference type="Proteomes" id="UP000054560">
    <property type="component" value="Unassembled WGS sequence"/>
</dbReference>
<feature type="compositionally biased region" description="Polar residues" evidence="1">
    <location>
        <begin position="26"/>
        <end position="66"/>
    </location>
</feature>
<feature type="compositionally biased region" description="Basic and acidic residues" evidence="1">
    <location>
        <begin position="311"/>
        <end position="329"/>
    </location>
</feature>
<dbReference type="RefSeq" id="XP_014145473.1">
    <property type="nucleotide sequence ID" value="XM_014289998.1"/>
</dbReference>
<dbReference type="AlphaFoldDB" id="A0A0L0F4R5"/>
<proteinExistence type="predicted"/>
<name>A0A0L0F4R5_9EUKA</name>
<dbReference type="EMBL" id="KQ248527">
    <property type="protein sequence ID" value="KNC71571.1"/>
    <property type="molecule type" value="Genomic_DNA"/>
</dbReference>
<feature type="compositionally biased region" description="Low complexity" evidence="1">
    <location>
        <begin position="124"/>
        <end position="145"/>
    </location>
</feature>
<feature type="compositionally biased region" description="Polar residues" evidence="1">
    <location>
        <begin position="354"/>
        <end position="367"/>
    </location>
</feature>
<gene>
    <name evidence="2" type="ORF">SARC_15890</name>
</gene>
<feature type="compositionally biased region" description="Basic and acidic residues" evidence="1">
    <location>
        <begin position="190"/>
        <end position="211"/>
    </location>
</feature>
<feature type="region of interest" description="Disordered" evidence="1">
    <location>
        <begin position="1"/>
        <end position="158"/>
    </location>
</feature>
<evidence type="ECO:0000256" key="1">
    <source>
        <dbReference type="SAM" id="MobiDB-lite"/>
    </source>
</evidence>
<feature type="compositionally biased region" description="Low complexity" evidence="1">
    <location>
        <begin position="264"/>
        <end position="285"/>
    </location>
</feature>
<feature type="compositionally biased region" description="Low complexity" evidence="1">
    <location>
        <begin position="330"/>
        <end position="344"/>
    </location>
</feature>
<feature type="compositionally biased region" description="Basic and acidic residues" evidence="1">
    <location>
        <begin position="69"/>
        <end position="79"/>
    </location>
</feature>
<evidence type="ECO:0000313" key="3">
    <source>
        <dbReference type="Proteomes" id="UP000054560"/>
    </source>
</evidence>
<protein>
    <submittedName>
        <fullName evidence="2">Uncharacterized protein</fullName>
    </submittedName>
</protein>
<organism evidence="2 3">
    <name type="scientific">Sphaeroforma arctica JP610</name>
    <dbReference type="NCBI Taxonomy" id="667725"/>
    <lineage>
        <taxon>Eukaryota</taxon>
        <taxon>Ichthyosporea</taxon>
        <taxon>Ichthyophonida</taxon>
        <taxon>Sphaeroforma</taxon>
    </lineage>
</organism>
<feature type="region of interest" description="Disordered" evidence="1">
    <location>
        <begin position="173"/>
        <end position="407"/>
    </location>
</feature>
<feature type="compositionally biased region" description="Polar residues" evidence="1">
    <location>
        <begin position="301"/>
        <end position="310"/>
    </location>
</feature>
<accession>A0A0L0F4R5</accession>
<dbReference type="GeneID" id="25916394"/>
<reference evidence="2 3" key="1">
    <citation type="submission" date="2011-02" db="EMBL/GenBank/DDBJ databases">
        <title>The Genome Sequence of Sphaeroforma arctica JP610.</title>
        <authorList>
            <consortium name="The Broad Institute Genome Sequencing Platform"/>
            <person name="Russ C."/>
            <person name="Cuomo C."/>
            <person name="Young S.K."/>
            <person name="Zeng Q."/>
            <person name="Gargeya S."/>
            <person name="Alvarado L."/>
            <person name="Berlin A."/>
            <person name="Chapman S.B."/>
            <person name="Chen Z."/>
            <person name="Freedman E."/>
            <person name="Gellesch M."/>
            <person name="Goldberg J."/>
            <person name="Griggs A."/>
            <person name="Gujja S."/>
            <person name="Heilman E."/>
            <person name="Heiman D."/>
            <person name="Howarth C."/>
            <person name="Mehta T."/>
            <person name="Neiman D."/>
            <person name="Pearson M."/>
            <person name="Roberts A."/>
            <person name="Saif S."/>
            <person name="Shea T."/>
            <person name="Shenoy N."/>
            <person name="Sisk P."/>
            <person name="Stolte C."/>
            <person name="Sykes S."/>
            <person name="White J."/>
            <person name="Yandava C."/>
            <person name="Burger G."/>
            <person name="Gray M.W."/>
            <person name="Holland P.W.H."/>
            <person name="King N."/>
            <person name="Lang F.B.F."/>
            <person name="Roger A.J."/>
            <person name="Ruiz-Trillo I."/>
            <person name="Haas B."/>
            <person name="Nusbaum C."/>
            <person name="Birren B."/>
        </authorList>
    </citation>
    <scope>NUCLEOTIDE SEQUENCE [LARGE SCALE GENOMIC DNA]</scope>
    <source>
        <strain evidence="2 3">JP610</strain>
    </source>
</reference>
<sequence>MGSADETNDMEANATYASDSEVGGEQSENTPGNISDAKQTTDNTVEQPQTHDASDSTQTHGESVSNEPVIHDVDAHKDESEEVVGVLEDQRVRREDEAEAMDMDIHNTTDVSESVQNVDTINAVDTDTQTSSVDTSVQEPSTDSSTRADRSTPDATSVVAQISDTVVVDHTSISTAGQIPTDALDTDGNVGKEEEAVPMDSKENVEQDTKYVLDNLVGETEQVSPQPPHVPPTQSTADATPGTATDVPDAYTEEVVAADQAGIDQPTQTQTQTQTQDDSTDTPQPKMERVSEKEPAAHDSAQPSVASSVTEKTDTPRDVHADAHTHTQQDTHTQTHTPAPTQPTEQKQGPGKSVQLSEESGVGQASGSVRVVHADTADPMDEVVSDNAPSAQKAPTEKTMPIPKKAT</sequence>